<dbReference type="AlphaFoldDB" id="A0ABD3A720"/>
<evidence type="ECO:0000313" key="5">
    <source>
        <dbReference type="EMBL" id="KAL3527014.1"/>
    </source>
</evidence>
<feature type="compositionally biased region" description="Low complexity" evidence="4">
    <location>
        <begin position="540"/>
        <end position="553"/>
    </location>
</feature>
<reference evidence="5 6" key="1">
    <citation type="submission" date="2024-11" db="EMBL/GenBank/DDBJ databases">
        <title>A near-complete genome assembly of Cinchona calisaya.</title>
        <authorList>
            <person name="Lian D.C."/>
            <person name="Zhao X.W."/>
            <person name="Wei L."/>
        </authorList>
    </citation>
    <scope>NUCLEOTIDE SEQUENCE [LARGE SCALE GENOMIC DNA]</scope>
    <source>
        <tissue evidence="5">Nenye</tissue>
    </source>
</reference>
<evidence type="ECO:0000313" key="6">
    <source>
        <dbReference type="Proteomes" id="UP001630127"/>
    </source>
</evidence>
<feature type="region of interest" description="Disordered" evidence="4">
    <location>
        <begin position="475"/>
        <end position="555"/>
    </location>
</feature>
<dbReference type="PANTHER" id="PTHR32054">
    <property type="entry name" value="HEAVY CHAIN, PUTATIVE, EXPRESSED-RELATED-RELATED"/>
    <property type="match status" value="1"/>
</dbReference>
<dbReference type="InterPro" id="IPR008545">
    <property type="entry name" value="Web"/>
</dbReference>
<evidence type="ECO:0000256" key="2">
    <source>
        <dbReference type="ARBA" id="ARBA00023054"/>
    </source>
</evidence>
<feature type="coiled-coil region" evidence="3">
    <location>
        <begin position="240"/>
        <end position="379"/>
    </location>
</feature>
<name>A0ABD3A720_9GENT</name>
<keyword evidence="6" id="KW-1185">Reference proteome</keyword>
<evidence type="ECO:0000256" key="1">
    <source>
        <dbReference type="ARBA" id="ARBA00005485"/>
    </source>
</evidence>
<accession>A0ABD3A720</accession>
<sequence length="577" mass="66081">MPSSLTREPKFNGIRSNLKSAEARAESELSDARLIVEDLTSRIEQSKSRSKTQREYLDKLKRTRKGDGDWRRNVDNHQYLQVIRELEDAKQELRKLKQEMASLLEEKRRAEQETEASNVLKEEIEETNEERVLVELAQIEALKEYEAIENQRKEAAEKHSAAMEESTKKMNDKNLHTSENKENVKELERKLAITTSDIAMLDSELKQLKEMDAIIRGKETIMRFESNSQDGNVSNTPYLLKSITKELEEARKELASVREEGFKFMASMDIIRTELKNVKEEAARLKKREEKTSFTVQNLNAKLLRRKAKLEAASAAEEKAKEIVSNLSRALEQLKTETEAAKKERSLIHEETVNIKAEIEKTESETGLAEERLQAAIEELKAVKSSEATALEKLKMLIDSTIRRRLSASHQTSVITISNFEYNYLRGRAAGAQEIADRKVAAAQAWIEALKASEREILIKTEIAKKNIRELKIEEEQESNKTEQSPHAKREIESEVENWRQKYEKIRGPEKPRAQAALPGKSINRSGRMTPARRAKLLKAASPAPRSTPRSTPFAVKRRRKVMPNLAKLFRGKSPNK</sequence>
<evidence type="ECO:0008006" key="7">
    <source>
        <dbReference type="Google" id="ProtNLM"/>
    </source>
</evidence>
<proteinExistence type="inferred from homology"/>
<feature type="region of interest" description="Disordered" evidence="4">
    <location>
        <begin position="1"/>
        <end position="29"/>
    </location>
</feature>
<comment type="similarity">
    <text evidence="1">Belongs to the WEB family.</text>
</comment>
<gene>
    <name evidence="5" type="ORF">ACH5RR_011670</name>
</gene>
<dbReference type="EMBL" id="JBJUIK010000005">
    <property type="protein sequence ID" value="KAL3527014.1"/>
    <property type="molecule type" value="Genomic_DNA"/>
</dbReference>
<dbReference type="Proteomes" id="UP001630127">
    <property type="component" value="Unassembled WGS sequence"/>
</dbReference>
<evidence type="ECO:0000256" key="4">
    <source>
        <dbReference type="SAM" id="MobiDB-lite"/>
    </source>
</evidence>
<organism evidence="5 6">
    <name type="scientific">Cinchona calisaya</name>
    <dbReference type="NCBI Taxonomy" id="153742"/>
    <lineage>
        <taxon>Eukaryota</taxon>
        <taxon>Viridiplantae</taxon>
        <taxon>Streptophyta</taxon>
        <taxon>Embryophyta</taxon>
        <taxon>Tracheophyta</taxon>
        <taxon>Spermatophyta</taxon>
        <taxon>Magnoliopsida</taxon>
        <taxon>eudicotyledons</taxon>
        <taxon>Gunneridae</taxon>
        <taxon>Pentapetalae</taxon>
        <taxon>asterids</taxon>
        <taxon>lamiids</taxon>
        <taxon>Gentianales</taxon>
        <taxon>Rubiaceae</taxon>
        <taxon>Cinchonoideae</taxon>
        <taxon>Cinchoneae</taxon>
        <taxon>Cinchona</taxon>
    </lineage>
</organism>
<feature type="compositionally biased region" description="Basic and acidic residues" evidence="4">
    <location>
        <begin position="475"/>
        <end position="513"/>
    </location>
</feature>
<dbReference type="Pfam" id="PF05701">
    <property type="entry name" value="WEMBL"/>
    <property type="match status" value="1"/>
</dbReference>
<evidence type="ECO:0000256" key="3">
    <source>
        <dbReference type="SAM" id="Coils"/>
    </source>
</evidence>
<keyword evidence="2 3" id="KW-0175">Coiled coil</keyword>
<protein>
    <recommendedName>
        <fullName evidence="7">Protein PLASTID MOVEMENT IMPAIRED 2</fullName>
    </recommendedName>
</protein>
<feature type="coiled-coil region" evidence="3">
    <location>
        <begin position="76"/>
        <end position="204"/>
    </location>
</feature>
<comment type="caution">
    <text evidence="5">The sequence shown here is derived from an EMBL/GenBank/DDBJ whole genome shotgun (WGS) entry which is preliminary data.</text>
</comment>
<dbReference type="PANTHER" id="PTHR32054:SF2">
    <property type="entry name" value="PROTEIN PLASTID MOVEMENT IMPAIRED 2"/>
    <property type="match status" value="1"/>
</dbReference>